<proteinExistence type="predicted"/>
<dbReference type="Proteomes" id="UP000019131">
    <property type="component" value="Unassembled WGS sequence"/>
</dbReference>
<sequence>MIAAAIRTLKDCSFYFNVQFFWKRMIIRIFAGNKFFNQLHDYLLVIQKVAYIA</sequence>
<comment type="caution">
    <text evidence="1">The sequence shown here is derived from an EMBL/GenBank/DDBJ whole genome shotgun (WGS) entry which is preliminary data.</text>
</comment>
<reference evidence="1 2" key="1">
    <citation type="journal article" date="2014" name="Genome Announc.">
        <title>Draft Genome Sequence of Bacteroides reticulotermitis Strain JCM 10512T, Isolated from the Gut of a Termite.</title>
        <authorList>
            <person name="Yuki M."/>
            <person name="Oshima K."/>
            <person name="Suda W."/>
            <person name="Sakamoto M."/>
            <person name="Iida T."/>
            <person name="Hattori M."/>
            <person name="Ohkuma M."/>
        </authorList>
    </citation>
    <scope>NUCLEOTIDE SEQUENCE [LARGE SCALE GENOMIC DNA]</scope>
    <source>
        <strain evidence="1 2">JCM 10512</strain>
    </source>
</reference>
<evidence type="ECO:0000313" key="2">
    <source>
        <dbReference type="Proteomes" id="UP000019131"/>
    </source>
</evidence>
<name>W4UVI6_9BACE</name>
<keyword evidence="2" id="KW-1185">Reference proteome</keyword>
<dbReference type="AlphaFoldDB" id="W4UVI6"/>
<dbReference type="STRING" id="1445607.JCM10512_2971"/>
<dbReference type="EMBL" id="BAIV01000018">
    <property type="protein sequence ID" value="GAE84613.1"/>
    <property type="molecule type" value="Genomic_DNA"/>
</dbReference>
<accession>W4UVI6</accession>
<organism evidence="1 2">
    <name type="scientific">Bacteroides reticulotermitis JCM 10512</name>
    <dbReference type="NCBI Taxonomy" id="1445607"/>
    <lineage>
        <taxon>Bacteria</taxon>
        <taxon>Pseudomonadati</taxon>
        <taxon>Bacteroidota</taxon>
        <taxon>Bacteroidia</taxon>
        <taxon>Bacteroidales</taxon>
        <taxon>Bacteroidaceae</taxon>
        <taxon>Bacteroides</taxon>
    </lineage>
</organism>
<protein>
    <submittedName>
        <fullName evidence="1">Uncharacterized protein</fullName>
    </submittedName>
</protein>
<evidence type="ECO:0000313" key="1">
    <source>
        <dbReference type="EMBL" id="GAE84613.1"/>
    </source>
</evidence>
<gene>
    <name evidence="1" type="ORF">JCM10512_2971</name>
</gene>